<evidence type="ECO:0000259" key="3">
    <source>
        <dbReference type="Pfam" id="PF03050"/>
    </source>
</evidence>
<dbReference type="PANTHER" id="PTHR33678:SF1">
    <property type="entry name" value="BLL1576 PROTEIN"/>
    <property type="match status" value="1"/>
</dbReference>
<evidence type="ECO:0000259" key="4">
    <source>
        <dbReference type="Pfam" id="PF13005"/>
    </source>
</evidence>
<dbReference type="EMBL" id="JBHUJD010000054">
    <property type="protein sequence ID" value="MFD2312544.1"/>
    <property type="molecule type" value="Genomic_DNA"/>
</dbReference>
<evidence type="ECO:0000313" key="8">
    <source>
        <dbReference type="Proteomes" id="UP001597425"/>
    </source>
</evidence>
<accession>A0ABW5EHB3</accession>
<name>A0ABW5EHB3_9GAMM</name>
<evidence type="ECO:0000256" key="2">
    <source>
        <dbReference type="SAM" id="MobiDB-lite"/>
    </source>
</evidence>
<dbReference type="PANTHER" id="PTHR33678">
    <property type="entry name" value="BLL1576 PROTEIN"/>
    <property type="match status" value="1"/>
</dbReference>
<sequence length="526" mass="58728">MNEQAAEQLPDDVDTLKALLLQKQQRIRLLEEQILLMRDKHFTSGSEQASNQLGFFDEAEAEADAEPPEAPTTASPATTPKKPAGRQQLPADLPRVRREHDLPEEEKICTCGCQMREIGEETSEQLDIIPAKIQVIQHVRKKYACKACEAGVKTTPLPAQPISRSSASPGLLAQITVAKYQDALPLARQEKIFHRIGVDLPRNTLASWIIRCSQLVQPLLNLLEDRLRDGPIIQCDETPVQVLKEPDKPPESQSYMWVRLGGLSDESVVLYDYYASRSGEVAGTLLSGFNGYLQTDDYAGYHAVGAEKGIIHLGCWAHARRKFIEAQKVADSKNKKSKGKDKNKKNRPSKADIALNYIGHLYGIERKCKHLSPEERYQLRQAKSLPVLNKLRSWLDKNLPGALPKTALGKALFYLQKNWEKLCVYTEDGRLNIDNNGAENAIRPFVIGRKNWLFSDTTNGAKASAALYSLIETAKANDLEPYDYLRRVYAELPQANTVEAIEALLPWNAKEALLAEKRALAEGGEG</sequence>
<proteinExistence type="predicted"/>
<dbReference type="InterPro" id="IPR024463">
    <property type="entry name" value="Transposase_TnpC_homeodom"/>
</dbReference>
<dbReference type="RefSeq" id="WP_377535912.1">
    <property type="nucleotide sequence ID" value="NZ_JBHSIG010000001.1"/>
</dbReference>
<reference evidence="8" key="1">
    <citation type="journal article" date="2019" name="Int. J. Syst. Evol. Microbiol.">
        <title>The Global Catalogue of Microorganisms (GCM) 10K type strain sequencing project: providing services to taxonomists for standard genome sequencing and annotation.</title>
        <authorList>
            <consortium name="The Broad Institute Genomics Platform"/>
            <consortium name="The Broad Institute Genome Sequencing Center for Infectious Disease"/>
            <person name="Wu L."/>
            <person name="Ma J."/>
        </authorList>
    </citation>
    <scope>NUCLEOTIDE SEQUENCE [LARGE SCALE GENOMIC DNA]</scope>
    <source>
        <strain evidence="8">KCTC 12848</strain>
    </source>
</reference>
<keyword evidence="8" id="KW-1185">Reference proteome</keyword>
<dbReference type="InterPro" id="IPR004291">
    <property type="entry name" value="Transposase_IS66_central"/>
</dbReference>
<evidence type="ECO:0000259" key="6">
    <source>
        <dbReference type="Pfam" id="PF13817"/>
    </source>
</evidence>
<organism evidence="7 8">
    <name type="scientific">Microbulbifer halophilus</name>
    <dbReference type="NCBI Taxonomy" id="453963"/>
    <lineage>
        <taxon>Bacteria</taxon>
        <taxon>Pseudomonadati</taxon>
        <taxon>Pseudomonadota</taxon>
        <taxon>Gammaproteobacteria</taxon>
        <taxon>Cellvibrionales</taxon>
        <taxon>Microbulbiferaceae</taxon>
        <taxon>Microbulbifer</taxon>
    </lineage>
</organism>
<dbReference type="Pfam" id="PF13007">
    <property type="entry name" value="LZ_Tnp_IS66"/>
    <property type="match status" value="1"/>
</dbReference>
<feature type="compositionally biased region" description="Low complexity" evidence="2">
    <location>
        <begin position="71"/>
        <end position="82"/>
    </location>
</feature>
<gene>
    <name evidence="7" type="ORF">ACFSKX_19170</name>
</gene>
<dbReference type="Pfam" id="PF03050">
    <property type="entry name" value="DDE_Tnp_IS66"/>
    <property type="match status" value="1"/>
</dbReference>
<feature type="domain" description="Transposase IS66 zinc-finger binding" evidence="4">
    <location>
        <begin position="106"/>
        <end position="149"/>
    </location>
</feature>
<dbReference type="Pfam" id="PF13005">
    <property type="entry name" value="zf-IS66"/>
    <property type="match status" value="1"/>
</dbReference>
<comment type="caution">
    <text evidence="7">The sequence shown here is derived from an EMBL/GenBank/DDBJ whole genome shotgun (WGS) entry which is preliminary data.</text>
</comment>
<feature type="domain" description="Transposase IS66 central" evidence="3">
    <location>
        <begin position="165"/>
        <end position="462"/>
    </location>
</feature>
<dbReference type="Pfam" id="PF13817">
    <property type="entry name" value="DDE_Tnp_IS66_C"/>
    <property type="match status" value="1"/>
</dbReference>
<dbReference type="Proteomes" id="UP001597425">
    <property type="component" value="Unassembled WGS sequence"/>
</dbReference>
<keyword evidence="1" id="KW-0175">Coiled coil</keyword>
<dbReference type="NCBIfam" id="NF033517">
    <property type="entry name" value="transpos_IS66"/>
    <property type="match status" value="1"/>
</dbReference>
<protein>
    <submittedName>
        <fullName evidence="7">IS66 family transposase</fullName>
    </submittedName>
</protein>
<dbReference type="InterPro" id="IPR052344">
    <property type="entry name" value="Transposase-related"/>
</dbReference>
<feature type="domain" description="Transposase IS66 C-terminal" evidence="6">
    <location>
        <begin position="469"/>
        <end position="507"/>
    </location>
</feature>
<feature type="region of interest" description="Disordered" evidence="2">
    <location>
        <begin position="61"/>
        <end position="93"/>
    </location>
</feature>
<evidence type="ECO:0000259" key="5">
    <source>
        <dbReference type="Pfam" id="PF13007"/>
    </source>
</evidence>
<evidence type="ECO:0000256" key="1">
    <source>
        <dbReference type="SAM" id="Coils"/>
    </source>
</evidence>
<dbReference type="InterPro" id="IPR024474">
    <property type="entry name" value="Znf_dom_IS66"/>
</dbReference>
<feature type="coiled-coil region" evidence="1">
    <location>
        <begin position="13"/>
        <end position="40"/>
    </location>
</feature>
<feature type="domain" description="Transposase TnpC homeodomain" evidence="5">
    <location>
        <begin position="30"/>
        <end position="97"/>
    </location>
</feature>
<evidence type="ECO:0000313" key="7">
    <source>
        <dbReference type="EMBL" id="MFD2312544.1"/>
    </source>
</evidence>
<dbReference type="InterPro" id="IPR039552">
    <property type="entry name" value="IS66_C"/>
</dbReference>